<gene>
    <name evidence="2" type="primary">WBGene00304419</name>
</gene>
<protein>
    <submittedName>
        <fullName evidence="2">Uncharacterized protein</fullName>
    </submittedName>
</protein>
<dbReference type="OrthoDB" id="10262856at2759"/>
<dbReference type="PANTHER" id="PTHR16505">
    <property type="entry name" value="PROTEIN LZIC"/>
    <property type="match status" value="1"/>
</dbReference>
<dbReference type="InterPro" id="IPR040065">
    <property type="entry name" value="LZIC"/>
</dbReference>
<keyword evidence="3" id="KW-1185">Reference proteome</keyword>
<dbReference type="Proteomes" id="UP000005239">
    <property type="component" value="Unassembled WGS sequence"/>
</dbReference>
<reference evidence="2" key="2">
    <citation type="submission" date="2022-06" db="UniProtKB">
        <authorList>
            <consortium name="EnsemblMetazoa"/>
        </authorList>
    </citation>
    <scope>IDENTIFICATION</scope>
    <source>
        <strain evidence="2">PS312</strain>
    </source>
</reference>
<organism evidence="2 3">
    <name type="scientific">Pristionchus pacificus</name>
    <name type="common">Parasitic nematode worm</name>
    <dbReference type="NCBI Taxonomy" id="54126"/>
    <lineage>
        <taxon>Eukaryota</taxon>
        <taxon>Metazoa</taxon>
        <taxon>Ecdysozoa</taxon>
        <taxon>Nematoda</taxon>
        <taxon>Chromadorea</taxon>
        <taxon>Rhabditida</taxon>
        <taxon>Rhabditina</taxon>
        <taxon>Diplogasteromorpha</taxon>
        <taxon>Diplogasteroidea</taxon>
        <taxon>Neodiplogasteridae</taxon>
        <taxon>Pristionchus</taxon>
    </lineage>
</organism>
<feature type="coiled-coil region" evidence="1">
    <location>
        <begin position="7"/>
        <end position="53"/>
    </location>
</feature>
<dbReference type="AlphaFoldDB" id="A0A8R1Z7W3"/>
<dbReference type="EnsemblMetazoa" id="PPA46640.1">
    <property type="protein sequence ID" value="PPA46640.1"/>
    <property type="gene ID" value="WBGene00304419"/>
</dbReference>
<reference evidence="3" key="1">
    <citation type="journal article" date="2008" name="Nat. Genet.">
        <title>The Pristionchus pacificus genome provides a unique perspective on nematode lifestyle and parasitism.</title>
        <authorList>
            <person name="Dieterich C."/>
            <person name="Clifton S.W."/>
            <person name="Schuster L.N."/>
            <person name="Chinwalla A."/>
            <person name="Delehaunty K."/>
            <person name="Dinkelacker I."/>
            <person name="Fulton L."/>
            <person name="Fulton R."/>
            <person name="Godfrey J."/>
            <person name="Minx P."/>
            <person name="Mitreva M."/>
            <person name="Roeseler W."/>
            <person name="Tian H."/>
            <person name="Witte H."/>
            <person name="Yang S.P."/>
            <person name="Wilson R.K."/>
            <person name="Sommer R.J."/>
        </authorList>
    </citation>
    <scope>NUCLEOTIDE SEQUENCE [LARGE SCALE GENOMIC DNA]</scope>
    <source>
        <strain evidence="3">PS312</strain>
    </source>
</reference>
<dbReference type="PANTHER" id="PTHR16505:SF8">
    <property type="entry name" value="PROTEIN LZIC"/>
    <property type="match status" value="1"/>
</dbReference>
<accession>A0A8R1Z7W3</accession>
<proteinExistence type="predicted"/>
<sequence length="175" mass="19509">MSDGQLISNLHDQVNRLAKQLEELDQEKDALSEEEYEEMKKETVEELKEISETLDKMSGGAVSTLDSNSKEKQMIREAIAAAFQSIHNNQSPNKKTIALLRQKLSQVGSDYSIKKIDNETFLIRKAAVLSRLSELGDQLSSEESCLLKESLADSNLSLKCAPTNSKAKDDFIDSL</sequence>
<name>A0A8R1Z7W3_PRIPA</name>
<evidence type="ECO:0000313" key="3">
    <source>
        <dbReference type="Proteomes" id="UP000005239"/>
    </source>
</evidence>
<keyword evidence="1" id="KW-0175">Coiled coil</keyword>
<evidence type="ECO:0000313" key="2">
    <source>
        <dbReference type="EnsemblMetazoa" id="PPA46640.1"/>
    </source>
</evidence>
<evidence type="ECO:0000256" key="1">
    <source>
        <dbReference type="SAM" id="Coils"/>
    </source>
</evidence>